<proteinExistence type="predicted"/>
<dbReference type="AlphaFoldDB" id="D3GMR2"/>
<evidence type="ECO:0000313" key="1">
    <source>
        <dbReference type="EMBL" id="CAX65549.1"/>
    </source>
</evidence>
<sequence length="225" mass="25740">MHSAGLSHFVLYRYKHLNIPVAVSIAIVQIAFEAGFCRDLEFVVFQQGVEELIPRSGEIMIFDARGGNSILSGSNFGHHHPFAVFRDSEIVRYRYGGNAAELFCRHVIRIVIINGHPLLRLNMTPVYPHDQLFKSLLDRLFPRPHEMKASDHTFLLLPDAVVHAASVYYCIYIHCKAESRLTANQECLLCEQTRNTASLPKKVRVYDADNRQYGRKGRPFQRFPA</sequence>
<dbReference type="EMBL" id="FN297818">
    <property type="protein sequence ID" value="CAX65549.1"/>
    <property type="molecule type" value="Genomic_DNA"/>
</dbReference>
<protein>
    <submittedName>
        <fullName evidence="1">Uncharacterized protein</fullName>
    </submittedName>
</protein>
<name>D3GMR2_9ENTR</name>
<organism evidence="1">
    <name type="scientific">Enterobacter hormaechei</name>
    <dbReference type="NCBI Taxonomy" id="158836"/>
    <lineage>
        <taxon>Bacteria</taxon>
        <taxon>Pseudomonadati</taxon>
        <taxon>Pseudomonadota</taxon>
        <taxon>Gammaproteobacteria</taxon>
        <taxon>Enterobacterales</taxon>
        <taxon>Enterobacteriaceae</taxon>
        <taxon>Enterobacter</taxon>
        <taxon>Enterobacter cloacae complex</taxon>
    </lineage>
</organism>
<reference evidence="1" key="1">
    <citation type="journal article" date="2010" name="PLoS ONE">
        <title>Evolution in quantum leaps: multiple combinatorial transfers of HPI and other genetic modules in Enterobacteriaceae.</title>
        <authorList>
            <person name="Paauw A."/>
            <person name="Leverstein-van Hall M.A."/>
            <person name="Verhoef J."/>
            <person name="Fluit A.C."/>
        </authorList>
    </citation>
    <scope>NUCLEOTIDE SEQUENCE</scope>
    <source>
        <strain evidence="1">05-545</strain>
    </source>
</reference>
<accession>D3GMR2</accession>